<keyword evidence="4 6" id="KW-1133">Transmembrane helix</keyword>
<sequence length="517" mass="56674">MNGEFRHPTNITLIHHLDDHDCPSPLLCFWVEKMEGEEQDESLCSPLAQYSTKDYKTTKRRLILEELKKQLWLAAPLLSVHVLQGLAQVVSTMFVGHLGKLSLSSASMATSFVSITGQTLLRGLSSALDTFCGQSYGARRYHMMSIHLQRGMIVLLLVTIPLAIIGANTEPILIALGQDENISKEAGTYAQLLIPGLFAYALVQCLIRFLQMQNIVFPVVVIFGITCLLNIVMCWILVFKTGLGSRGGAIAISISNWINVLSLALYVKFSPSCAEAWTGFSKEGLYNILSFLRLAIPSAFMECLENWSFELVVLVCGLLPNPQLETSVLSICLNTERMFFMVALGLGGSVSIRVSNELGAGRPEAARLAVYVSLATAISVGTLLGAVFTLMHNIWGYAYSYETEVVKYVAAMVPFVAVIILLDGLQSILSGIVRGCGRQKIGAYVNLGSYYLVGIPFGILLAFVFDIRGEGLWLGVICATAVQILSLLIVTIRTNWDQEANKATDRVHDYIPVERVS</sequence>
<dbReference type="GO" id="GO:0042910">
    <property type="term" value="F:xenobiotic transmembrane transporter activity"/>
    <property type="evidence" value="ECO:0007669"/>
    <property type="project" value="InterPro"/>
</dbReference>
<proteinExistence type="inferred from homology"/>
<evidence type="ECO:0000313" key="8">
    <source>
        <dbReference type="Proteomes" id="UP000593562"/>
    </source>
</evidence>
<evidence type="ECO:0000256" key="4">
    <source>
        <dbReference type="ARBA" id="ARBA00022989"/>
    </source>
</evidence>
<keyword evidence="8" id="KW-1185">Reference proteome</keyword>
<feature type="transmembrane region" description="Helical" evidence="6">
    <location>
        <begin position="408"/>
        <end position="429"/>
    </location>
</feature>
<dbReference type="GO" id="GO:1990961">
    <property type="term" value="P:xenobiotic detoxification by transmembrane export across the plasma membrane"/>
    <property type="evidence" value="ECO:0007669"/>
    <property type="project" value="InterPro"/>
</dbReference>
<accession>A0A7J7CKF7</accession>
<comment type="similarity">
    <text evidence="2 6">Belongs to the multi antimicrobial extrusion (MATE) (TC 2.A.66.1) family.</text>
</comment>
<gene>
    <name evidence="7" type="ORF">HS088_TW15G00036</name>
</gene>
<feature type="transmembrane region" description="Helical" evidence="6">
    <location>
        <begin position="368"/>
        <end position="388"/>
    </location>
</feature>
<dbReference type="CDD" id="cd13132">
    <property type="entry name" value="MATE_eukaryotic"/>
    <property type="match status" value="1"/>
</dbReference>
<dbReference type="Proteomes" id="UP000593562">
    <property type="component" value="Unassembled WGS sequence"/>
</dbReference>
<feature type="transmembrane region" description="Helical" evidence="6">
    <location>
        <begin position="441"/>
        <end position="465"/>
    </location>
</feature>
<feature type="transmembrane region" description="Helical" evidence="6">
    <location>
        <begin position="215"/>
        <end position="238"/>
    </location>
</feature>
<dbReference type="Pfam" id="PF01554">
    <property type="entry name" value="MatE"/>
    <property type="match status" value="2"/>
</dbReference>
<comment type="caution">
    <text evidence="6">Lacks conserved residue(s) required for the propagation of feature annotation.</text>
</comment>
<comment type="caution">
    <text evidence="7">The sequence shown here is derived from an EMBL/GenBank/DDBJ whole genome shotgun (WGS) entry which is preliminary data.</text>
</comment>
<evidence type="ECO:0000256" key="3">
    <source>
        <dbReference type="ARBA" id="ARBA00022692"/>
    </source>
</evidence>
<feature type="transmembrane region" description="Helical" evidence="6">
    <location>
        <begin position="188"/>
        <end position="209"/>
    </location>
</feature>
<dbReference type="OrthoDB" id="2126698at2759"/>
<evidence type="ECO:0000256" key="1">
    <source>
        <dbReference type="ARBA" id="ARBA00004141"/>
    </source>
</evidence>
<dbReference type="InterPro" id="IPR002528">
    <property type="entry name" value="MATE_fam"/>
</dbReference>
<dbReference type="GO" id="GO:0015297">
    <property type="term" value="F:antiporter activity"/>
    <property type="evidence" value="ECO:0007669"/>
    <property type="project" value="InterPro"/>
</dbReference>
<evidence type="ECO:0000256" key="2">
    <source>
        <dbReference type="ARBA" id="ARBA00010199"/>
    </source>
</evidence>
<reference evidence="7 8" key="1">
    <citation type="journal article" date="2020" name="Nat. Commun.">
        <title>Genome of Tripterygium wilfordii and identification of cytochrome P450 involved in triptolide biosynthesis.</title>
        <authorList>
            <person name="Tu L."/>
            <person name="Su P."/>
            <person name="Zhang Z."/>
            <person name="Gao L."/>
            <person name="Wang J."/>
            <person name="Hu T."/>
            <person name="Zhou J."/>
            <person name="Zhang Y."/>
            <person name="Zhao Y."/>
            <person name="Liu Y."/>
            <person name="Song Y."/>
            <person name="Tong Y."/>
            <person name="Lu Y."/>
            <person name="Yang J."/>
            <person name="Xu C."/>
            <person name="Jia M."/>
            <person name="Peters R.J."/>
            <person name="Huang L."/>
            <person name="Gao W."/>
        </authorList>
    </citation>
    <scope>NUCLEOTIDE SEQUENCE [LARGE SCALE GENOMIC DNA]</scope>
    <source>
        <strain evidence="8">cv. XIE 37</strain>
        <tissue evidence="7">Leaf</tissue>
    </source>
</reference>
<keyword evidence="5 6" id="KW-0472">Membrane</keyword>
<protein>
    <recommendedName>
        <fullName evidence="6">Protein DETOXIFICATION</fullName>
    </recommendedName>
    <alternativeName>
        <fullName evidence="6">Multidrug and toxic compound extrusion protein</fullName>
    </alternativeName>
</protein>
<dbReference type="InterPro" id="IPR045069">
    <property type="entry name" value="MATE_euk"/>
</dbReference>
<evidence type="ECO:0000313" key="7">
    <source>
        <dbReference type="EMBL" id="KAF5734544.1"/>
    </source>
</evidence>
<dbReference type="InParanoid" id="A0A7J7CKF7"/>
<dbReference type="AlphaFoldDB" id="A0A7J7CKF7"/>
<dbReference type="PANTHER" id="PTHR11206">
    <property type="entry name" value="MULTIDRUG RESISTANCE PROTEIN"/>
    <property type="match status" value="1"/>
</dbReference>
<dbReference type="GO" id="GO:0016020">
    <property type="term" value="C:membrane"/>
    <property type="evidence" value="ECO:0007669"/>
    <property type="project" value="UniProtKB-SubCell"/>
</dbReference>
<evidence type="ECO:0000256" key="6">
    <source>
        <dbReference type="RuleBase" id="RU004914"/>
    </source>
</evidence>
<feature type="transmembrane region" description="Helical" evidence="6">
    <location>
        <begin position="471"/>
        <end position="492"/>
    </location>
</feature>
<organism evidence="7 8">
    <name type="scientific">Tripterygium wilfordii</name>
    <name type="common">Thunder God vine</name>
    <dbReference type="NCBI Taxonomy" id="458696"/>
    <lineage>
        <taxon>Eukaryota</taxon>
        <taxon>Viridiplantae</taxon>
        <taxon>Streptophyta</taxon>
        <taxon>Embryophyta</taxon>
        <taxon>Tracheophyta</taxon>
        <taxon>Spermatophyta</taxon>
        <taxon>Magnoliopsida</taxon>
        <taxon>eudicotyledons</taxon>
        <taxon>Gunneridae</taxon>
        <taxon>Pentapetalae</taxon>
        <taxon>rosids</taxon>
        <taxon>fabids</taxon>
        <taxon>Celastrales</taxon>
        <taxon>Celastraceae</taxon>
        <taxon>Tripterygium</taxon>
    </lineage>
</organism>
<name>A0A7J7CKF7_TRIWF</name>
<keyword evidence="3 6" id="KW-0812">Transmembrane</keyword>
<feature type="transmembrane region" description="Helical" evidence="6">
    <location>
        <begin position="250"/>
        <end position="269"/>
    </location>
</feature>
<dbReference type="NCBIfam" id="TIGR00797">
    <property type="entry name" value="matE"/>
    <property type="match status" value="1"/>
</dbReference>
<feature type="transmembrane region" description="Helical" evidence="6">
    <location>
        <begin position="152"/>
        <end position="176"/>
    </location>
</feature>
<comment type="subcellular location">
    <subcellularLocation>
        <location evidence="1">Membrane</location>
        <topology evidence="1">Multi-pass membrane protein</topology>
    </subcellularLocation>
</comment>
<dbReference type="EMBL" id="JAAARO010000015">
    <property type="protein sequence ID" value="KAF5734544.1"/>
    <property type="molecule type" value="Genomic_DNA"/>
</dbReference>
<evidence type="ECO:0000256" key="5">
    <source>
        <dbReference type="ARBA" id="ARBA00023136"/>
    </source>
</evidence>